<name>A0A411WKW9_9GAMM</name>
<keyword evidence="5" id="KW-1185">Reference proteome</keyword>
<keyword evidence="1" id="KW-0175">Coiled coil</keyword>
<dbReference type="OrthoDB" id="6637115at2"/>
<gene>
    <name evidence="4" type="ORF">EKN56_10500</name>
</gene>
<organism evidence="4 5">
    <name type="scientific">Limnobaculum zhutongyuii</name>
    <dbReference type="NCBI Taxonomy" id="2498113"/>
    <lineage>
        <taxon>Bacteria</taxon>
        <taxon>Pseudomonadati</taxon>
        <taxon>Pseudomonadota</taxon>
        <taxon>Gammaproteobacteria</taxon>
        <taxon>Enterobacterales</taxon>
        <taxon>Budviciaceae</taxon>
        <taxon>Limnobaculum</taxon>
    </lineage>
</organism>
<protein>
    <submittedName>
        <fullName evidence="4">Uncharacterized protein</fullName>
    </submittedName>
</protein>
<feature type="transmembrane region" description="Helical" evidence="3">
    <location>
        <begin position="12"/>
        <end position="30"/>
    </location>
</feature>
<feature type="compositionally biased region" description="Basic and acidic residues" evidence="2">
    <location>
        <begin position="181"/>
        <end position="200"/>
    </location>
</feature>
<dbReference type="AlphaFoldDB" id="A0A411WKW9"/>
<dbReference type="RefSeq" id="WP_130591742.1">
    <property type="nucleotide sequence ID" value="NZ_CP034752.1"/>
</dbReference>
<evidence type="ECO:0000256" key="2">
    <source>
        <dbReference type="SAM" id="MobiDB-lite"/>
    </source>
</evidence>
<proteinExistence type="predicted"/>
<accession>A0A411WKW9</accession>
<keyword evidence="3" id="KW-0472">Membrane</keyword>
<feature type="coiled-coil region" evidence="1">
    <location>
        <begin position="77"/>
        <end position="108"/>
    </location>
</feature>
<evidence type="ECO:0000313" key="4">
    <source>
        <dbReference type="EMBL" id="QBH96798.1"/>
    </source>
</evidence>
<keyword evidence="3" id="KW-0812">Transmembrane</keyword>
<evidence type="ECO:0000256" key="1">
    <source>
        <dbReference type="SAM" id="Coils"/>
    </source>
</evidence>
<evidence type="ECO:0000313" key="5">
    <source>
        <dbReference type="Proteomes" id="UP000293154"/>
    </source>
</evidence>
<dbReference type="Proteomes" id="UP000293154">
    <property type="component" value="Chromosome"/>
</dbReference>
<keyword evidence="3" id="KW-1133">Transmembrane helix</keyword>
<dbReference type="KEGG" id="prag:EKN56_10500"/>
<sequence>MINFLRAYGRQLFIVLGLLGFGFSMGVVITEARLKPQIATAEKALVAASLNFSEAQRTNTEQHNDALKAAVSRQQAYHNLSEQLQAKNQQQARELEQLKQQRERSISHAVSRDGQAYTGLGPDGLRLYTAALGYSTATGNGHLSPYSGNADDVTHPTSRTGIGRPSNVTETRECLWSVGDDAGKPAHSDTPVGRRTEPGQ</sequence>
<dbReference type="EMBL" id="CP034752">
    <property type="protein sequence ID" value="QBH96798.1"/>
    <property type="molecule type" value="Genomic_DNA"/>
</dbReference>
<evidence type="ECO:0000256" key="3">
    <source>
        <dbReference type="SAM" id="Phobius"/>
    </source>
</evidence>
<reference evidence="4 5" key="1">
    <citation type="submission" date="2019-03" db="EMBL/GenBank/DDBJ databases">
        <title>Pragia sp. nov. isolated from the gut tract of Carduelis flavirostris.</title>
        <authorList>
            <person name="Ge Y."/>
        </authorList>
    </citation>
    <scope>NUCLEOTIDE SEQUENCE [LARGE SCALE GENOMIC DNA]</scope>
    <source>
        <strain evidence="4 5">CF-458</strain>
    </source>
</reference>
<feature type="region of interest" description="Disordered" evidence="2">
    <location>
        <begin position="177"/>
        <end position="200"/>
    </location>
</feature>